<dbReference type="InterPro" id="IPR038726">
    <property type="entry name" value="PDDEXK_AddAB-type"/>
</dbReference>
<dbReference type="STRING" id="466.Lmac_0361"/>
<dbReference type="EMBL" id="LNYL01000007">
    <property type="protein sequence ID" value="KTD31307.1"/>
    <property type="molecule type" value="Genomic_DNA"/>
</dbReference>
<dbReference type="InterPro" id="IPR011335">
    <property type="entry name" value="Restrct_endonuc-II-like"/>
</dbReference>
<accession>A0A0W0WG45</accession>
<dbReference type="RefSeq" id="WP_058451189.1">
    <property type="nucleotide sequence ID" value="NZ_CAAAIB010000006.1"/>
</dbReference>
<dbReference type="NCBIfam" id="TIGR03623">
    <property type="entry name" value="probable DNA repair protein"/>
    <property type="match status" value="1"/>
</dbReference>
<dbReference type="PATRIC" id="fig|466.6.peg.386"/>
<dbReference type="Gene3D" id="1.10.486.10">
    <property type="entry name" value="PCRA, domain 4"/>
    <property type="match status" value="1"/>
</dbReference>
<dbReference type="OrthoDB" id="9761147at2"/>
<dbReference type="Proteomes" id="UP000054908">
    <property type="component" value="Unassembled WGS sequence"/>
</dbReference>
<dbReference type="InterPro" id="IPR011604">
    <property type="entry name" value="PDDEXK-like_dom_sf"/>
</dbReference>
<dbReference type="InterPro" id="IPR019925">
    <property type="entry name" value="DNA_repair_protein_predicted"/>
</dbReference>
<dbReference type="AlphaFoldDB" id="A0A0W0WG45"/>
<gene>
    <name evidence="2" type="ORF">Lmac_0361</name>
</gene>
<sequence>MINNKAHLFTLMREGATIITPNNRLSQELISRFFSTQGNPVQDKPRCFPYAAFLRTQFKKLCHAYPTISHPTLLSVSQCDYLWRQLLGKDVYLVNDGLLQAVVEAWTRCHLWQLDFTHPAFTSTPQTRQFQQWAMVLLQTLKKIKAITEVQLVNYLLSQKKYAHPEVLVWACFDDYTPQQQALQHYFIGENCPLYHYDLETQSNTAHLYAAKDETDEYQQLLHWITERLAQGEKRIAVVVPDLKTQSKRLQRLLQQQLSPEQFNISFGQSLAEYPLVAHALCWLELDNYQFSVEQARLLLHSSYLGYAQTEMQARAQLMEESQVLQEPYFEQSAWLKELDRLTPKLAELIRGITTYPEKNSPSDWVITFKKRLAGLGFPGEYPLNSANYQCYQRFLSLFDEFKALHFLTMEMTTTEALSALVHLAQSTIFQPKKMEATVQILGLLEASGCTFNSLWVTGLTDQSLPQNARLSAYIPVSLQREKRMPYACPERELQLAEKTLKRFTNSSNSVVYSYPQFSDDKPNLPSPLIAHLPSLSAAEISKPVTHSLLVHFTESYQIPLAANEKATGGTAILANQAKCPFRAFAEHRLHAKTALETSEGPDAKERGQIIHKIMELLWQTLKTQKALLELNEEELAICIEQAIQQALEPVIAKRNHSFSALFQEVEFSRLKRLVYACLHWERLRPAFEVEALEQEFMIHLSGMDFRVRVDRLDKVEQDKKWVIDYKSSFPQTLPWKEERPKEPQLLLYALLDETINGLLLAQLKAGQFNCKGLSENNHSLPGLTAIKKDENWAEYRIYWRNQLQQLAEEFNQGYCPPQPVSASICQQCHFQNLCRFETSS</sequence>
<dbReference type="Gene3D" id="3.40.50.300">
    <property type="entry name" value="P-loop containing nucleotide triphosphate hydrolases"/>
    <property type="match status" value="1"/>
</dbReference>
<protein>
    <submittedName>
        <fullName evidence="2">Recombinase B</fullName>
    </submittedName>
</protein>
<reference evidence="2 3" key="1">
    <citation type="submission" date="2015-11" db="EMBL/GenBank/DDBJ databases">
        <title>Genomic analysis of 38 Legionella species identifies large and diverse effector repertoires.</title>
        <authorList>
            <person name="Burstein D."/>
            <person name="Amaro F."/>
            <person name="Zusman T."/>
            <person name="Lifshitz Z."/>
            <person name="Cohen O."/>
            <person name="Gilbert J.A."/>
            <person name="Pupko T."/>
            <person name="Shuman H.A."/>
            <person name="Segal G."/>
        </authorList>
    </citation>
    <scope>NUCLEOTIDE SEQUENCE [LARGE SCALE GENOMIC DNA]</scope>
    <source>
        <strain evidence="2 3">PX-1-G2-E2</strain>
    </source>
</reference>
<dbReference type="Gene3D" id="3.90.320.10">
    <property type="match status" value="1"/>
</dbReference>
<dbReference type="InterPro" id="IPR027417">
    <property type="entry name" value="P-loop_NTPase"/>
</dbReference>
<evidence type="ECO:0000313" key="2">
    <source>
        <dbReference type="EMBL" id="KTD31307.1"/>
    </source>
</evidence>
<feature type="domain" description="PD-(D/E)XK endonuclease-like" evidence="1">
    <location>
        <begin position="578"/>
        <end position="836"/>
    </location>
</feature>
<dbReference type="SUPFAM" id="SSF52540">
    <property type="entry name" value="P-loop containing nucleoside triphosphate hydrolases"/>
    <property type="match status" value="1"/>
</dbReference>
<keyword evidence="3" id="KW-1185">Reference proteome</keyword>
<name>A0A0W0WG45_9GAMM</name>
<evidence type="ECO:0000313" key="3">
    <source>
        <dbReference type="Proteomes" id="UP000054908"/>
    </source>
</evidence>
<organism evidence="2 3">
    <name type="scientific">Legionella maceachernii</name>
    <dbReference type="NCBI Taxonomy" id="466"/>
    <lineage>
        <taxon>Bacteria</taxon>
        <taxon>Pseudomonadati</taxon>
        <taxon>Pseudomonadota</taxon>
        <taxon>Gammaproteobacteria</taxon>
        <taxon>Legionellales</taxon>
        <taxon>Legionellaceae</taxon>
        <taxon>Legionella</taxon>
    </lineage>
</organism>
<dbReference type="Pfam" id="PF12705">
    <property type="entry name" value="PDDEXK_1"/>
    <property type="match status" value="1"/>
</dbReference>
<proteinExistence type="predicted"/>
<dbReference type="SUPFAM" id="SSF52980">
    <property type="entry name" value="Restriction endonuclease-like"/>
    <property type="match status" value="1"/>
</dbReference>
<comment type="caution">
    <text evidence="2">The sequence shown here is derived from an EMBL/GenBank/DDBJ whole genome shotgun (WGS) entry which is preliminary data.</text>
</comment>
<evidence type="ECO:0000259" key="1">
    <source>
        <dbReference type="Pfam" id="PF12705"/>
    </source>
</evidence>